<dbReference type="PANTHER" id="PTHR45749">
    <property type="match status" value="1"/>
</dbReference>
<protein>
    <submittedName>
        <fullName evidence="2">DUF4371 domain-containing protein</fullName>
    </submittedName>
</protein>
<dbReference type="Proteomes" id="UP000187406">
    <property type="component" value="Unassembled WGS sequence"/>
</dbReference>
<dbReference type="STRING" id="3775.A0A1Q3DHG9"/>
<proteinExistence type="predicted"/>
<dbReference type="Pfam" id="PF14291">
    <property type="entry name" value="DUF4371"/>
    <property type="match status" value="2"/>
</dbReference>
<gene>
    <name evidence="2" type="ORF">CFOL_v3_35132</name>
</gene>
<dbReference type="PANTHER" id="PTHR45749:SF36">
    <property type="entry name" value="ZINC FINGER MYM-TYPE PROTEIN 1-LIKE"/>
    <property type="match status" value="1"/>
</dbReference>
<organism evidence="2 3">
    <name type="scientific">Cephalotus follicularis</name>
    <name type="common">Albany pitcher plant</name>
    <dbReference type="NCBI Taxonomy" id="3775"/>
    <lineage>
        <taxon>Eukaryota</taxon>
        <taxon>Viridiplantae</taxon>
        <taxon>Streptophyta</taxon>
        <taxon>Embryophyta</taxon>
        <taxon>Tracheophyta</taxon>
        <taxon>Spermatophyta</taxon>
        <taxon>Magnoliopsida</taxon>
        <taxon>eudicotyledons</taxon>
        <taxon>Gunneridae</taxon>
        <taxon>Pentapetalae</taxon>
        <taxon>rosids</taxon>
        <taxon>fabids</taxon>
        <taxon>Oxalidales</taxon>
        <taxon>Cephalotaceae</taxon>
        <taxon>Cephalotus</taxon>
    </lineage>
</organism>
<feature type="non-terminal residue" evidence="2">
    <location>
        <position position="1"/>
    </location>
</feature>
<dbReference type="InterPro" id="IPR025398">
    <property type="entry name" value="DUF4371"/>
</dbReference>
<comment type="caution">
    <text evidence="2">The sequence shown here is derived from an EMBL/GenBank/DDBJ whole genome shotgun (WGS) entry which is preliminary data.</text>
</comment>
<dbReference type="InParanoid" id="A0A1Q3DHG9"/>
<reference evidence="3" key="1">
    <citation type="submission" date="2016-04" db="EMBL/GenBank/DDBJ databases">
        <title>Cephalotus genome sequencing.</title>
        <authorList>
            <person name="Fukushima K."/>
            <person name="Hasebe M."/>
            <person name="Fang X."/>
        </authorList>
    </citation>
    <scope>NUCLEOTIDE SEQUENCE [LARGE SCALE GENOMIC DNA]</scope>
    <source>
        <strain evidence="3">cv. St1</strain>
    </source>
</reference>
<dbReference type="EMBL" id="BDDD01007967">
    <property type="protein sequence ID" value="GAV91743.1"/>
    <property type="molecule type" value="Genomic_DNA"/>
</dbReference>
<evidence type="ECO:0000313" key="2">
    <source>
        <dbReference type="EMBL" id="GAV91743.1"/>
    </source>
</evidence>
<feature type="non-terminal residue" evidence="2">
    <location>
        <position position="156"/>
    </location>
</feature>
<feature type="domain" description="DUF4371" evidence="1">
    <location>
        <begin position="93"/>
        <end position="156"/>
    </location>
</feature>
<dbReference type="AlphaFoldDB" id="A0A1Q3DHG9"/>
<dbReference type="OrthoDB" id="1092014at2759"/>
<feature type="domain" description="DUF4371" evidence="1">
    <location>
        <begin position="2"/>
        <end position="91"/>
    </location>
</feature>
<evidence type="ECO:0000313" key="3">
    <source>
        <dbReference type="Proteomes" id="UP000187406"/>
    </source>
</evidence>
<keyword evidence="3" id="KW-1185">Reference proteome</keyword>
<name>A0A1Q3DHG9_CEPFO</name>
<sequence>KFDTHVGAHSTAHNQARRNCKALMNKKQHIQTIICRQSTRQEYRTHLNALVDCVRFLLRQKAFRGNDESEHSKNQDNFLELLKFLGNNNKDINNATFKEQMAEALRFVNIEGCVIERFIGIVHVSSTTSLSLKMEIEALFSKYGLSLSSILGQGYD</sequence>
<accession>A0A1Q3DHG9</accession>
<evidence type="ECO:0000259" key="1">
    <source>
        <dbReference type="Pfam" id="PF14291"/>
    </source>
</evidence>